<protein>
    <submittedName>
        <fullName evidence="2">Uncharacterized protein</fullName>
    </submittedName>
</protein>
<keyword evidence="1" id="KW-1133">Transmembrane helix</keyword>
<dbReference type="RefSeq" id="WP_055266215.1">
    <property type="nucleotide sequence ID" value="NZ_CZAL01000006.1"/>
</dbReference>
<reference evidence="2 3" key="1">
    <citation type="submission" date="2015-09" db="EMBL/GenBank/DDBJ databases">
        <authorList>
            <consortium name="Pathogen Informatics"/>
        </authorList>
    </citation>
    <scope>NUCLEOTIDE SEQUENCE [LARGE SCALE GENOMIC DNA]</scope>
    <source>
        <strain evidence="2 3">2789STDY5834885</strain>
    </source>
</reference>
<organism evidence="2 3">
    <name type="scientific">Fusicatenibacter saccharivorans</name>
    <dbReference type="NCBI Taxonomy" id="1150298"/>
    <lineage>
        <taxon>Bacteria</taxon>
        <taxon>Bacillati</taxon>
        <taxon>Bacillota</taxon>
        <taxon>Clostridia</taxon>
        <taxon>Lachnospirales</taxon>
        <taxon>Lachnospiraceae</taxon>
        <taxon>Fusicatenibacter</taxon>
    </lineage>
</organism>
<sequence length="387" mass="43656">MRWKKGKEELTAEEYRQKAQKQIELLKNQWKIFFRTGIIVVAAFIVMIVASIAWFVSNTRVAATGVAIRPADMPFDLAAAGTKSDEDADRGIYDKLLTVSPGALREIDGKKYWSTDGSHTSICWAVTPESNMNNTGEDGKPTGIEPGSYGKMTFYIIPNKNGPLKVTLDLVLTGYQIADDKKNEENVTQNDLTEVTDPSLQQLLEGHILLFAGYNGKAGCYKGWISRDAGEWSMRLGSETETAVLEVKNGKLTWNNTNAQKDTAYPVTIYWIWPERLESYLRKADSYSGKNPLLFPENLSSEENALSALPENLFETMGKVEENSSSNRYFRWEDSEKFQENVTKDTLSQIREKFNPALYSMIAAYYDSADQYLGKNVQYVQLKLDAQ</sequence>
<evidence type="ECO:0000313" key="2">
    <source>
        <dbReference type="EMBL" id="CUP14667.1"/>
    </source>
</evidence>
<evidence type="ECO:0000313" key="3">
    <source>
        <dbReference type="Proteomes" id="UP000095709"/>
    </source>
</evidence>
<accession>A0A174KWZ3</accession>
<gene>
    <name evidence="2" type="ORF">ERS852498_01342</name>
</gene>
<keyword evidence="1" id="KW-0812">Transmembrane</keyword>
<dbReference type="AlphaFoldDB" id="A0A174KWZ3"/>
<name>A0A174KWZ3_9FIRM</name>
<proteinExistence type="predicted"/>
<evidence type="ECO:0000256" key="1">
    <source>
        <dbReference type="SAM" id="Phobius"/>
    </source>
</evidence>
<dbReference type="Proteomes" id="UP000095709">
    <property type="component" value="Unassembled WGS sequence"/>
</dbReference>
<dbReference type="EMBL" id="CZAL01000006">
    <property type="protein sequence ID" value="CUP14667.1"/>
    <property type="molecule type" value="Genomic_DNA"/>
</dbReference>
<feature type="transmembrane region" description="Helical" evidence="1">
    <location>
        <begin position="32"/>
        <end position="56"/>
    </location>
</feature>
<keyword evidence="1" id="KW-0472">Membrane</keyword>